<evidence type="ECO:0000313" key="2">
    <source>
        <dbReference type="EMBL" id="EAS00322.1"/>
    </source>
</evidence>
<dbReference type="GO" id="GO:0004519">
    <property type="term" value="F:endonuclease activity"/>
    <property type="evidence" value="ECO:0007669"/>
    <property type="project" value="UniProtKB-KW"/>
</dbReference>
<dbReference type="EMBL" id="GG662621">
    <property type="protein sequence ID" value="EAS00322.1"/>
    <property type="molecule type" value="Genomic_DNA"/>
</dbReference>
<dbReference type="InParanoid" id="I7MKU3"/>
<evidence type="ECO:0000259" key="1">
    <source>
        <dbReference type="Pfam" id="PF03372"/>
    </source>
</evidence>
<dbReference type="GO" id="GO:0006506">
    <property type="term" value="P:GPI anchor biosynthetic process"/>
    <property type="evidence" value="ECO:0007669"/>
    <property type="project" value="TreeGrafter"/>
</dbReference>
<dbReference type="Gene3D" id="3.60.10.10">
    <property type="entry name" value="Endonuclease/exonuclease/phosphatase"/>
    <property type="match status" value="1"/>
</dbReference>
<name>I7MKU3_TETTS</name>
<keyword evidence="2" id="KW-0378">Hydrolase</keyword>
<proteinExistence type="predicted"/>
<dbReference type="Proteomes" id="UP000009168">
    <property type="component" value="Unassembled WGS sequence"/>
</dbReference>
<dbReference type="InterPro" id="IPR036691">
    <property type="entry name" value="Endo/exonu/phosph_ase_sf"/>
</dbReference>
<keyword evidence="2" id="KW-0540">Nuclease</keyword>
<dbReference type="KEGG" id="tet:TTHERM_00218950"/>
<dbReference type="PANTHER" id="PTHR14859">
    <property type="entry name" value="CALCOFLUOR WHITE HYPERSENSITIVE PROTEIN PRECURSOR"/>
    <property type="match status" value="1"/>
</dbReference>
<dbReference type="RefSeq" id="XP_001020567.1">
    <property type="nucleotide sequence ID" value="XM_001020567.2"/>
</dbReference>
<evidence type="ECO:0000313" key="3">
    <source>
        <dbReference type="Proteomes" id="UP000009168"/>
    </source>
</evidence>
<dbReference type="AlphaFoldDB" id="I7MKU3"/>
<protein>
    <submittedName>
        <fullName evidence="2">Endonuclease/exonuclease/phosphatase family protein</fullName>
    </submittedName>
</protein>
<dbReference type="GeneID" id="7838244"/>
<keyword evidence="2" id="KW-0255">Endonuclease</keyword>
<sequence length="253" mass="29750">MQVLASKRINIICYNIHHGADVNDNYNIQKIISTIENQNPDVICLQEVDNNYSERSLNQLQPQILTQQIQGIKESYFSPTIKNSYGILTLSKQKIIDYHTQILTTGLKEDRTFQYLKLQNGLQIIHFHLNNSFDQQRSRYHQLLTIFEILDKKQLDIKNNTIICGDFNEDCDGQRYCEEECVFDLLEQKKFFNAKKLYEQKSGTQDNLYTFSRKYKNINIDHFYVTNDININSFKIIDSDASDHNPIFLCVQL</sequence>
<gene>
    <name evidence="2" type="ORF">TTHERM_00218950</name>
</gene>
<organism evidence="2 3">
    <name type="scientific">Tetrahymena thermophila (strain SB210)</name>
    <dbReference type="NCBI Taxonomy" id="312017"/>
    <lineage>
        <taxon>Eukaryota</taxon>
        <taxon>Sar</taxon>
        <taxon>Alveolata</taxon>
        <taxon>Ciliophora</taxon>
        <taxon>Intramacronucleata</taxon>
        <taxon>Oligohymenophorea</taxon>
        <taxon>Hymenostomatida</taxon>
        <taxon>Tetrahymenina</taxon>
        <taxon>Tetrahymenidae</taxon>
        <taxon>Tetrahymena</taxon>
    </lineage>
</organism>
<dbReference type="InterPro" id="IPR005135">
    <property type="entry name" value="Endo/exonuclease/phosphatase"/>
</dbReference>
<dbReference type="Pfam" id="PF03372">
    <property type="entry name" value="Exo_endo_phos"/>
    <property type="match status" value="1"/>
</dbReference>
<reference evidence="3" key="1">
    <citation type="journal article" date="2006" name="PLoS Biol.">
        <title>Macronuclear genome sequence of the ciliate Tetrahymena thermophila, a model eukaryote.</title>
        <authorList>
            <person name="Eisen J.A."/>
            <person name="Coyne R.S."/>
            <person name="Wu M."/>
            <person name="Wu D."/>
            <person name="Thiagarajan M."/>
            <person name="Wortman J.R."/>
            <person name="Badger J.H."/>
            <person name="Ren Q."/>
            <person name="Amedeo P."/>
            <person name="Jones K.M."/>
            <person name="Tallon L.J."/>
            <person name="Delcher A.L."/>
            <person name="Salzberg S.L."/>
            <person name="Silva J.C."/>
            <person name="Haas B.J."/>
            <person name="Majoros W.H."/>
            <person name="Farzad M."/>
            <person name="Carlton J.M."/>
            <person name="Smith R.K. Jr."/>
            <person name="Garg J."/>
            <person name="Pearlman R.E."/>
            <person name="Karrer K.M."/>
            <person name="Sun L."/>
            <person name="Manning G."/>
            <person name="Elde N.C."/>
            <person name="Turkewitz A.P."/>
            <person name="Asai D.J."/>
            <person name="Wilkes D.E."/>
            <person name="Wang Y."/>
            <person name="Cai H."/>
            <person name="Collins K."/>
            <person name="Stewart B.A."/>
            <person name="Lee S.R."/>
            <person name="Wilamowska K."/>
            <person name="Weinberg Z."/>
            <person name="Ruzzo W.L."/>
            <person name="Wloga D."/>
            <person name="Gaertig J."/>
            <person name="Frankel J."/>
            <person name="Tsao C.-C."/>
            <person name="Gorovsky M.A."/>
            <person name="Keeling P.J."/>
            <person name="Waller R.F."/>
            <person name="Patron N.J."/>
            <person name="Cherry J.M."/>
            <person name="Stover N.A."/>
            <person name="Krieger C.J."/>
            <person name="del Toro C."/>
            <person name="Ryder H.F."/>
            <person name="Williamson S.C."/>
            <person name="Barbeau R.A."/>
            <person name="Hamilton E.P."/>
            <person name="Orias E."/>
        </authorList>
    </citation>
    <scope>NUCLEOTIDE SEQUENCE [LARGE SCALE GENOMIC DNA]</scope>
    <source>
        <strain evidence="3">SB210</strain>
    </source>
</reference>
<dbReference type="GO" id="GO:0016020">
    <property type="term" value="C:membrane"/>
    <property type="evidence" value="ECO:0007669"/>
    <property type="project" value="GOC"/>
</dbReference>
<accession>I7MKU3</accession>
<keyword evidence="3" id="KW-1185">Reference proteome</keyword>
<dbReference type="HOGENOM" id="CLU_060500_5_1_1"/>
<dbReference type="SUPFAM" id="SSF56219">
    <property type="entry name" value="DNase I-like"/>
    <property type="match status" value="1"/>
</dbReference>
<feature type="domain" description="Endonuclease/exonuclease/phosphatase" evidence="1">
    <location>
        <begin position="14"/>
        <end position="244"/>
    </location>
</feature>
<dbReference type="InterPro" id="IPR051916">
    <property type="entry name" value="GPI-anchor_lipid_remodeler"/>
</dbReference>
<dbReference type="PANTHER" id="PTHR14859:SF1">
    <property type="entry name" value="PGAP2-INTERACTING PROTEIN"/>
    <property type="match status" value="1"/>
</dbReference>